<evidence type="ECO:0000259" key="2">
    <source>
        <dbReference type="Pfam" id="PF00538"/>
    </source>
</evidence>
<protein>
    <recommendedName>
        <fullName evidence="2">H15 domain-containing protein</fullName>
    </recommendedName>
</protein>
<dbReference type="Pfam" id="PF00538">
    <property type="entry name" value="Linker_histone"/>
    <property type="match status" value="1"/>
</dbReference>
<name>A0A3P5ZPS1_BRACM</name>
<evidence type="ECO:0000256" key="1">
    <source>
        <dbReference type="SAM" id="MobiDB-lite"/>
    </source>
</evidence>
<organism evidence="3">
    <name type="scientific">Brassica campestris</name>
    <name type="common">Field mustard</name>
    <dbReference type="NCBI Taxonomy" id="3711"/>
    <lineage>
        <taxon>Eukaryota</taxon>
        <taxon>Viridiplantae</taxon>
        <taxon>Streptophyta</taxon>
        <taxon>Embryophyta</taxon>
        <taxon>Tracheophyta</taxon>
        <taxon>Spermatophyta</taxon>
        <taxon>Magnoliopsida</taxon>
        <taxon>eudicotyledons</taxon>
        <taxon>Gunneridae</taxon>
        <taxon>Pentapetalae</taxon>
        <taxon>rosids</taxon>
        <taxon>malvids</taxon>
        <taxon>Brassicales</taxon>
        <taxon>Brassicaceae</taxon>
        <taxon>Brassiceae</taxon>
        <taxon>Brassica</taxon>
    </lineage>
</organism>
<dbReference type="InterPro" id="IPR005818">
    <property type="entry name" value="Histone_H1/H5_H15"/>
</dbReference>
<feature type="region of interest" description="Disordered" evidence="1">
    <location>
        <begin position="1"/>
        <end position="30"/>
    </location>
</feature>
<dbReference type="SUPFAM" id="SSF46785">
    <property type="entry name" value="Winged helix' DNA-binding domain"/>
    <property type="match status" value="1"/>
</dbReference>
<dbReference type="GO" id="GO:0000786">
    <property type="term" value="C:nucleosome"/>
    <property type="evidence" value="ECO:0007669"/>
    <property type="project" value="InterPro"/>
</dbReference>
<dbReference type="GO" id="GO:0003677">
    <property type="term" value="F:DNA binding"/>
    <property type="evidence" value="ECO:0007669"/>
    <property type="project" value="InterPro"/>
</dbReference>
<gene>
    <name evidence="3" type="ORF">BRAA01T01293Z</name>
</gene>
<dbReference type="Gene3D" id="1.10.10.10">
    <property type="entry name" value="Winged helix-like DNA-binding domain superfamily/Winged helix DNA-binding domain"/>
    <property type="match status" value="1"/>
</dbReference>
<sequence length="328" mass="37030">MDPSLYVSSIDHHHHHHPQSDGKVHPNPYNNNVFQAPPHTSFNHPPYFQMISMAIAASNERDGLSKEAISSRIVDVKKTYKFAASPDACLEVPRSRILATTNDQHTPDLAGVSASQPQKHAGRRGGASNLDDMQPPGRPTKNRAATIVPALVLTCSSSTVCQQRVKEDTVISLSSDSSESDDDESDVSFTLNHKKKGRLVEDDEAMVTNTSCSVKRRKLVPKIKNPEKYLENPENIYFESELKNRPYELLIDAKVVKTHCLKFKECIHYIDSVGKVQSETMKTKDRVCIRYWNRICDRNKLKKEDRVLCELLREGRYGLCNQRPCSPC</sequence>
<reference evidence="3" key="1">
    <citation type="submission" date="2018-11" db="EMBL/GenBank/DDBJ databases">
        <authorList>
            <consortium name="Genoscope - CEA"/>
            <person name="William W."/>
        </authorList>
    </citation>
    <scope>NUCLEOTIDE SEQUENCE</scope>
</reference>
<accession>A0A3P5ZPS1</accession>
<proteinExistence type="predicted"/>
<dbReference type="AlphaFoldDB" id="A0A3P5ZPS1"/>
<dbReference type="InterPro" id="IPR036388">
    <property type="entry name" value="WH-like_DNA-bd_sf"/>
</dbReference>
<feature type="domain" description="H15" evidence="2">
    <location>
        <begin position="44"/>
        <end position="78"/>
    </location>
</feature>
<dbReference type="GO" id="GO:0006334">
    <property type="term" value="P:nucleosome assembly"/>
    <property type="evidence" value="ECO:0007669"/>
    <property type="project" value="InterPro"/>
</dbReference>
<dbReference type="InterPro" id="IPR036390">
    <property type="entry name" value="WH_DNA-bd_sf"/>
</dbReference>
<evidence type="ECO:0000313" key="3">
    <source>
        <dbReference type="EMBL" id="VDC74791.1"/>
    </source>
</evidence>
<dbReference type="EMBL" id="LR031571">
    <property type="protein sequence ID" value="VDC74791.1"/>
    <property type="molecule type" value="Genomic_DNA"/>
</dbReference>
<feature type="region of interest" description="Disordered" evidence="1">
    <location>
        <begin position="104"/>
        <end position="142"/>
    </location>
</feature>